<name>A0A2T9ZAY9_9FUNG</name>
<keyword evidence="6" id="KW-0472">Membrane</keyword>
<keyword evidence="9" id="KW-1185">Reference proteome</keyword>
<dbReference type="PANTHER" id="PTHR46225">
    <property type="entry name" value="C3H4 TYPE ZINC FINGER PROTEIN"/>
    <property type="match status" value="1"/>
</dbReference>
<evidence type="ECO:0000256" key="4">
    <source>
        <dbReference type="PROSITE-ProRule" id="PRU00175"/>
    </source>
</evidence>
<feature type="transmembrane region" description="Helical" evidence="6">
    <location>
        <begin position="100"/>
        <end position="122"/>
    </location>
</feature>
<feature type="compositionally biased region" description="Polar residues" evidence="5">
    <location>
        <begin position="17"/>
        <end position="42"/>
    </location>
</feature>
<feature type="compositionally biased region" description="Low complexity" evidence="5">
    <location>
        <begin position="287"/>
        <end position="300"/>
    </location>
</feature>
<dbReference type="Proteomes" id="UP000245609">
    <property type="component" value="Unassembled WGS sequence"/>
</dbReference>
<dbReference type="OrthoDB" id="8062037at2759"/>
<dbReference type="Gene3D" id="3.30.40.10">
    <property type="entry name" value="Zinc/RING finger domain, C3HC4 (zinc finger)"/>
    <property type="match status" value="1"/>
</dbReference>
<dbReference type="Pfam" id="PF13639">
    <property type="entry name" value="zf-RING_2"/>
    <property type="match status" value="1"/>
</dbReference>
<evidence type="ECO:0000256" key="1">
    <source>
        <dbReference type="ARBA" id="ARBA00022723"/>
    </source>
</evidence>
<dbReference type="GO" id="GO:0008270">
    <property type="term" value="F:zinc ion binding"/>
    <property type="evidence" value="ECO:0007669"/>
    <property type="project" value="UniProtKB-KW"/>
</dbReference>
<evidence type="ECO:0000256" key="6">
    <source>
        <dbReference type="SAM" id="Phobius"/>
    </source>
</evidence>
<feature type="compositionally biased region" description="Polar residues" evidence="5">
    <location>
        <begin position="301"/>
        <end position="313"/>
    </location>
</feature>
<dbReference type="STRING" id="133381.A0A2T9ZAY9"/>
<dbReference type="InterPro" id="IPR011016">
    <property type="entry name" value="Znf_RING-CH"/>
</dbReference>
<keyword evidence="2 4" id="KW-0863">Zinc-finger</keyword>
<keyword evidence="1" id="KW-0479">Metal-binding</keyword>
<sequence>MNDNPRVEFPQAMAHNPSATPQPEQQNSRNYPPQFTFPTPQSIAGLPPINSNYPVEISEPQNGSSESEQDPPRLSFLEGLKFIKNNISEKISRMSRRTKIALSIGFTFSFLRFSSSVIALGLSHAQHCDKPLKFFLTITTILCVINSSTSLLTRAFHSELSRRNNPALSISVKLNEIGTFITLVSFLLGSYWLYSSESCSKASPVVYYTSLVIIVLGYFIFFLPFLLLAMLFFCFPLFSIFFRPLLPAQTEVTGASNSEINKIPIVKFKFNNKASIPQTNPDPNYPPSSSVNSSENAASSGQNLEDGQNSAQNKSSKPLLFLSLLFSNAFRLFKRTKKKPSTDSETKTFELSDPNDCVCSICLSDYTDGDLLRLLPCNHHFHSECLDQWLKINSVCPLCKKDIRTSESDAQDPSTSHSNP</sequence>
<evidence type="ECO:0000256" key="2">
    <source>
        <dbReference type="ARBA" id="ARBA00022771"/>
    </source>
</evidence>
<dbReference type="InterPro" id="IPR001841">
    <property type="entry name" value="Znf_RING"/>
</dbReference>
<accession>A0A2T9ZAY9</accession>
<feature type="compositionally biased region" description="Polar residues" evidence="5">
    <location>
        <begin position="49"/>
        <end position="66"/>
    </location>
</feature>
<dbReference type="AlphaFoldDB" id="A0A2T9ZAY9"/>
<feature type="transmembrane region" description="Helical" evidence="6">
    <location>
        <begin position="177"/>
        <end position="194"/>
    </location>
</feature>
<keyword evidence="3" id="KW-0862">Zinc</keyword>
<dbReference type="EMBL" id="MBFS01000830">
    <property type="protein sequence ID" value="PVV01751.1"/>
    <property type="molecule type" value="Genomic_DNA"/>
</dbReference>
<evidence type="ECO:0000313" key="8">
    <source>
        <dbReference type="EMBL" id="PVV01751.1"/>
    </source>
</evidence>
<feature type="transmembrane region" description="Helical" evidence="6">
    <location>
        <begin position="134"/>
        <end position="156"/>
    </location>
</feature>
<protein>
    <recommendedName>
        <fullName evidence="7">RING-type domain-containing protein</fullName>
    </recommendedName>
</protein>
<reference evidence="8 9" key="1">
    <citation type="journal article" date="2018" name="MBio">
        <title>Comparative Genomics Reveals the Core Gene Toolbox for the Fungus-Insect Symbiosis.</title>
        <authorList>
            <person name="Wang Y."/>
            <person name="Stata M."/>
            <person name="Wang W."/>
            <person name="Stajich J.E."/>
            <person name="White M.M."/>
            <person name="Moncalvo J.M."/>
        </authorList>
    </citation>
    <scope>NUCLEOTIDE SEQUENCE [LARGE SCALE GENOMIC DNA]</scope>
    <source>
        <strain evidence="8 9">SC-DP-2</strain>
    </source>
</reference>
<comment type="caution">
    <text evidence="8">The sequence shown here is derived from an EMBL/GenBank/DDBJ whole genome shotgun (WGS) entry which is preliminary data.</text>
</comment>
<organism evidence="8 9">
    <name type="scientific">Smittium megazygosporum</name>
    <dbReference type="NCBI Taxonomy" id="133381"/>
    <lineage>
        <taxon>Eukaryota</taxon>
        <taxon>Fungi</taxon>
        <taxon>Fungi incertae sedis</taxon>
        <taxon>Zoopagomycota</taxon>
        <taxon>Kickxellomycotina</taxon>
        <taxon>Harpellomycetes</taxon>
        <taxon>Harpellales</taxon>
        <taxon>Legeriomycetaceae</taxon>
        <taxon>Smittium</taxon>
    </lineage>
</organism>
<keyword evidence="6" id="KW-1133">Transmembrane helix</keyword>
<dbReference type="SMART" id="SM00184">
    <property type="entry name" value="RING"/>
    <property type="match status" value="1"/>
</dbReference>
<dbReference type="SMART" id="SM00744">
    <property type="entry name" value="RINGv"/>
    <property type="match status" value="1"/>
</dbReference>
<evidence type="ECO:0000259" key="7">
    <source>
        <dbReference type="PROSITE" id="PS50089"/>
    </source>
</evidence>
<feature type="domain" description="RING-type" evidence="7">
    <location>
        <begin position="359"/>
        <end position="400"/>
    </location>
</feature>
<dbReference type="PROSITE" id="PS50089">
    <property type="entry name" value="ZF_RING_2"/>
    <property type="match status" value="1"/>
</dbReference>
<feature type="transmembrane region" description="Helical" evidence="6">
    <location>
        <begin position="206"/>
        <end position="235"/>
    </location>
</feature>
<feature type="region of interest" description="Disordered" evidence="5">
    <location>
        <begin position="1"/>
        <end position="71"/>
    </location>
</feature>
<proteinExistence type="predicted"/>
<gene>
    <name evidence="8" type="ORF">BB560_003819</name>
</gene>
<feature type="region of interest" description="Disordered" evidence="5">
    <location>
        <begin position="277"/>
        <end position="313"/>
    </location>
</feature>
<dbReference type="PANTHER" id="PTHR46225:SF19">
    <property type="entry name" value="RING-TYPE DOMAIN-CONTAINING PROTEIN"/>
    <property type="match status" value="1"/>
</dbReference>
<evidence type="ECO:0000256" key="3">
    <source>
        <dbReference type="ARBA" id="ARBA00022833"/>
    </source>
</evidence>
<evidence type="ECO:0000256" key="5">
    <source>
        <dbReference type="SAM" id="MobiDB-lite"/>
    </source>
</evidence>
<dbReference type="SUPFAM" id="SSF57850">
    <property type="entry name" value="RING/U-box"/>
    <property type="match status" value="1"/>
</dbReference>
<dbReference type="InterPro" id="IPR013083">
    <property type="entry name" value="Znf_RING/FYVE/PHD"/>
</dbReference>
<evidence type="ECO:0000313" key="9">
    <source>
        <dbReference type="Proteomes" id="UP000245609"/>
    </source>
</evidence>
<keyword evidence="6" id="KW-0812">Transmembrane</keyword>